<feature type="transmembrane region" description="Helical" evidence="1">
    <location>
        <begin position="6"/>
        <end position="21"/>
    </location>
</feature>
<dbReference type="PROSITE" id="PS50983">
    <property type="entry name" value="FE_B12_PBP"/>
    <property type="match status" value="1"/>
</dbReference>
<keyword evidence="4" id="KW-1185">Reference proteome</keyword>
<dbReference type="EMBL" id="CP004120">
    <property type="protein sequence ID" value="AGT45082.1"/>
    <property type="molecule type" value="Genomic_DNA"/>
</dbReference>
<dbReference type="SUPFAM" id="SSF53807">
    <property type="entry name" value="Helical backbone' metal receptor"/>
    <property type="match status" value="1"/>
</dbReference>
<dbReference type="Gene3D" id="3.40.50.1980">
    <property type="entry name" value="Nitrogenase molybdenum iron protein domain"/>
    <property type="match status" value="2"/>
</dbReference>
<evidence type="ECO:0000313" key="4">
    <source>
        <dbReference type="Proteomes" id="UP000015620"/>
    </source>
</evidence>
<dbReference type="PANTHER" id="PTHR30535">
    <property type="entry name" value="VITAMIN B12-BINDING PROTEIN"/>
    <property type="match status" value="1"/>
</dbReference>
<gene>
    <name evidence="3" type="ORF">TPE_2610</name>
</gene>
<dbReference type="STRING" id="1291379.TPE_2610"/>
<reference evidence="3 4" key="1">
    <citation type="journal article" date="2013" name="PLoS ONE">
        <title>Genome-Wide Relatedness of Treponema pedis, from Gingiva and Necrotic Skin Lesions of Pigs, with the Human Oral Pathogen Treponema denticola.</title>
        <authorList>
            <person name="Svartstrom O."/>
            <person name="Mushtaq M."/>
            <person name="Pringle M."/>
            <person name="Segerman B."/>
        </authorList>
    </citation>
    <scope>NUCLEOTIDE SEQUENCE [LARGE SCALE GENOMIC DNA]</scope>
    <source>
        <strain evidence="3">T A4</strain>
    </source>
</reference>
<dbReference type="KEGG" id="tped:TPE_2610"/>
<sequence length="349" mass="39382">MLLPCWNFFAVFYIIVFIIYGRKKMKKLSKVLFCCTALFILITGCSKKEEPLMQNTAEVSWSENFDGNEIKFSVKTAPSRAVSMSMATTEMMLALGLEERMAGTAFLEEELLPGLKNAYGKVEVLAEKWPSYEIFMSKSPDFVTGWPVPFTKRGIEYSNIVKNNIPIFIPNSMKEINADLETNFNDLLKFGEIFDCRERAENFVKMQKEKLSAIQTKLEKLPNKTVFIFDSEDGKPFTVFEGYTANILKLIGCENILSGKGVEKTWGQADWEEIVAGNPEVIIIVDYGVSIRNDDDFKGKVEKLKANPVLKDVSAVKNGKFIRVKLSEITPGVRTVDALERIASEIHGL</sequence>
<dbReference type="InterPro" id="IPR050902">
    <property type="entry name" value="ABC_Transporter_SBP"/>
</dbReference>
<feature type="domain" description="Fe/B12 periplasmic-binding" evidence="2">
    <location>
        <begin position="80"/>
        <end position="349"/>
    </location>
</feature>
<feature type="transmembrane region" description="Helical" evidence="1">
    <location>
        <begin position="28"/>
        <end position="44"/>
    </location>
</feature>
<keyword evidence="1" id="KW-0812">Transmembrane</keyword>
<name>S5ZQZ7_9SPIR</name>
<keyword evidence="1" id="KW-1133">Transmembrane helix</keyword>
<dbReference type="AlphaFoldDB" id="S5ZQZ7"/>
<protein>
    <submittedName>
        <fullName evidence="3">Periplasmic binding protein</fullName>
    </submittedName>
</protein>
<dbReference type="Proteomes" id="UP000015620">
    <property type="component" value="Chromosome"/>
</dbReference>
<evidence type="ECO:0000259" key="2">
    <source>
        <dbReference type="PROSITE" id="PS50983"/>
    </source>
</evidence>
<organism evidence="3 4">
    <name type="scientific">Treponema pedis str. T A4</name>
    <dbReference type="NCBI Taxonomy" id="1291379"/>
    <lineage>
        <taxon>Bacteria</taxon>
        <taxon>Pseudomonadati</taxon>
        <taxon>Spirochaetota</taxon>
        <taxon>Spirochaetia</taxon>
        <taxon>Spirochaetales</taxon>
        <taxon>Treponemataceae</taxon>
        <taxon>Treponema</taxon>
    </lineage>
</organism>
<evidence type="ECO:0000256" key="1">
    <source>
        <dbReference type="SAM" id="Phobius"/>
    </source>
</evidence>
<dbReference type="PANTHER" id="PTHR30535:SF7">
    <property type="entry name" value="IRON(III) DICITRATE-BINDING PROTEIN"/>
    <property type="match status" value="1"/>
</dbReference>
<proteinExistence type="predicted"/>
<accession>S5ZQZ7</accession>
<dbReference type="Pfam" id="PF01497">
    <property type="entry name" value="Peripla_BP_2"/>
    <property type="match status" value="1"/>
</dbReference>
<dbReference type="HOGENOM" id="CLU_038034_7_0_12"/>
<keyword evidence="1" id="KW-0472">Membrane</keyword>
<dbReference type="InterPro" id="IPR002491">
    <property type="entry name" value="ABC_transptr_periplasmic_BD"/>
</dbReference>
<evidence type="ECO:0000313" key="3">
    <source>
        <dbReference type="EMBL" id="AGT45082.1"/>
    </source>
</evidence>
<dbReference type="PATRIC" id="fig|1291379.3.peg.2581"/>